<sequence length="386" mass="43360">MSSARPSGRNADLHDRINQLDSRVLELQSTVLTKDGYVDRRNREDDHIRREMETQRATSHRLDFNVVALRSDVAQINSRLDSVDSRLDSVDSRLDSVDSRLDSMASHMRLSDRVRFNSLAHTISAPISSVPVITATGALKWPGYFPRTVWKFWCLKNRSRVHRLVELAEFYQLGGYKDWSRMQQTDMFANSDSSDSSDESSVITREEAVRRFPETAHRVLAATLGLVYYKIRNEVGEDPDAIPSRPLKRQQEKNASASPGSKSKQVKMPRKLSVSDTYLQRLINGPSVAESRSSGSEEFDELGWNPFSDVSEDAMSKLRSIDPQDIGAVLRALEQGRLKLKPSDSEKAGMSPAESKESKVSHGRLAKSLEKSDVPTEPKTPTQPIS</sequence>
<gene>
    <name evidence="2" type="ORF">PENSUB_1920</name>
</gene>
<evidence type="ECO:0000313" key="2">
    <source>
        <dbReference type="EMBL" id="OKP12435.1"/>
    </source>
</evidence>
<organism evidence="2 3">
    <name type="scientific">Penicillium subrubescens</name>
    <dbReference type="NCBI Taxonomy" id="1316194"/>
    <lineage>
        <taxon>Eukaryota</taxon>
        <taxon>Fungi</taxon>
        <taxon>Dikarya</taxon>
        <taxon>Ascomycota</taxon>
        <taxon>Pezizomycotina</taxon>
        <taxon>Eurotiomycetes</taxon>
        <taxon>Eurotiomycetidae</taxon>
        <taxon>Eurotiales</taxon>
        <taxon>Aspergillaceae</taxon>
        <taxon>Penicillium</taxon>
    </lineage>
</organism>
<accession>A0A1Q5UIW2</accession>
<dbReference type="EMBL" id="MNBE01000214">
    <property type="protein sequence ID" value="OKP12435.1"/>
    <property type="molecule type" value="Genomic_DNA"/>
</dbReference>
<feature type="region of interest" description="Disordered" evidence="1">
    <location>
        <begin position="336"/>
        <end position="386"/>
    </location>
</feature>
<dbReference type="OrthoDB" id="4833301at2759"/>
<dbReference type="AlphaFoldDB" id="A0A1Q5UIW2"/>
<feature type="compositionally biased region" description="Polar residues" evidence="1">
    <location>
        <begin position="253"/>
        <end position="263"/>
    </location>
</feature>
<dbReference type="STRING" id="1316194.A0A1Q5UIW2"/>
<feature type="compositionally biased region" description="Basic and acidic residues" evidence="1">
    <location>
        <begin position="336"/>
        <end position="347"/>
    </location>
</feature>
<proteinExistence type="predicted"/>
<feature type="region of interest" description="Disordered" evidence="1">
    <location>
        <begin position="286"/>
        <end position="305"/>
    </location>
</feature>
<feature type="region of interest" description="Disordered" evidence="1">
    <location>
        <begin position="239"/>
        <end position="271"/>
    </location>
</feature>
<keyword evidence="3" id="KW-1185">Reference proteome</keyword>
<evidence type="ECO:0000256" key="1">
    <source>
        <dbReference type="SAM" id="MobiDB-lite"/>
    </source>
</evidence>
<reference evidence="2 3" key="1">
    <citation type="submission" date="2016-10" db="EMBL/GenBank/DDBJ databases">
        <title>Genome sequence of the ascomycete fungus Penicillium subrubescens.</title>
        <authorList>
            <person name="De Vries R.P."/>
            <person name="Peng M."/>
            <person name="Dilokpimol A."/>
            <person name="Hilden K."/>
            <person name="Makela M.R."/>
            <person name="Grigoriev I."/>
            <person name="Riley R."/>
            <person name="Granchi Z."/>
        </authorList>
    </citation>
    <scope>NUCLEOTIDE SEQUENCE [LARGE SCALE GENOMIC DNA]</scope>
    <source>
        <strain evidence="2 3">CBS 132785</strain>
    </source>
</reference>
<feature type="compositionally biased region" description="Basic and acidic residues" evidence="1">
    <location>
        <begin position="367"/>
        <end position="376"/>
    </location>
</feature>
<dbReference type="Gene3D" id="1.20.5.110">
    <property type="match status" value="1"/>
</dbReference>
<name>A0A1Q5UIW2_9EURO</name>
<dbReference type="Proteomes" id="UP000186955">
    <property type="component" value="Unassembled WGS sequence"/>
</dbReference>
<protein>
    <submittedName>
        <fullName evidence="2">Uncharacterized protein</fullName>
    </submittedName>
</protein>
<comment type="caution">
    <text evidence="2">The sequence shown here is derived from an EMBL/GenBank/DDBJ whole genome shotgun (WGS) entry which is preliminary data.</text>
</comment>
<evidence type="ECO:0000313" key="3">
    <source>
        <dbReference type="Proteomes" id="UP000186955"/>
    </source>
</evidence>